<organism evidence="2 3">
    <name type="scientific">Carnobacterium divergens DSM 20623</name>
    <dbReference type="NCBI Taxonomy" id="1449336"/>
    <lineage>
        <taxon>Bacteria</taxon>
        <taxon>Bacillati</taxon>
        <taxon>Bacillota</taxon>
        <taxon>Bacilli</taxon>
        <taxon>Lactobacillales</taxon>
        <taxon>Carnobacteriaceae</taxon>
        <taxon>Carnobacterium</taxon>
    </lineage>
</organism>
<feature type="transmembrane region" description="Helical" evidence="1">
    <location>
        <begin position="47"/>
        <end position="69"/>
    </location>
</feature>
<protein>
    <submittedName>
        <fullName evidence="2">Uncharacterized protein</fullName>
    </submittedName>
</protein>
<comment type="caution">
    <text evidence="2">The sequence shown here is derived from an EMBL/GenBank/DDBJ whole genome shotgun (WGS) entry which is preliminary data.</text>
</comment>
<name>A0A0R2HXY7_CARDV</name>
<keyword evidence="3" id="KW-1185">Reference proteome</keyword>
<keyword evidence="1" id="KW-0812">Transmembrane</keyword>
<dbReference type="EMBL" id="JQBS01000035">
    <property type="protein sequence ID" value="KRN54666.1"/>
    <property type="molecule type" value="Genomic_DNA"/>
</dbReference>
<sequence>MHHMHMVILVIDKSYCRSPNKFIFVCNPFDDYISTLPPLDSNFKVSAYKIFLFFIYEHFMNVYWLLSFFSETFKIERMICFNLVDTFHTK</sequence>
<dbReference type="Proteomes" id="UP000051658">
    <property type="component" value="Unassembled WGS sequence"/>
</dbReference>
<keyword evidence="1" id="KW-0472">Membrane</keyword>
<evidence type="ECO:0000313" key="2">
    <source>
        <dbReference type="EMBL" id="KRN54666.1"/>
    </source>
</evidence>
<keyword evidence="1" id="KW-1133">Transmembrane helix</keyword>
<evidence type="ECO:0000256" key="1">
    <source>
        <dbReference type="SAM" id="Phobius"/>
    </source>
</evidence>
<gene>
    <name evidence="2" type="ORF">IV74_GL002252</name>
</gene>
<dbReference type="AlphaFoldDB" id="A0A0R2HXY7"/>
<reference evidence="2 3" key="1">
    <citation type="journal article" date="2015" name="Genome Announc.">
        <title>Expanding the biotechnology potential of lactobacilli through comparative genomics of 213 strains and associated genera.</title>
        <authorList>
            <person name="Sun Z."/>
            <person name="Harris H.M."/>
            <person name="McCann A."/>
            <person name="Guo C."/>
            <person name="Argimon S."/>
            <person name="Zhang W."/>
            <person name="Yang X."/>
            <person name="Jeffery I.B."/>
            <person name="Cooney J.C."/>
            <person name="Kagawa T.F."/>
            <person name="Liu W."/>
            <person name="Song Y."/>
            <person name="Salvetti E."/>
            <person name="Wrobel A."/>
            <person name="Rasinkangas P."/>
            <person name="Parkhill J."/>
            <person name="Rea M.C."/>
            <person name="O'Sullivan O."/>
            <person name="Ritari J."/>
            <person name="Douillard F.P."/>
            <person name="Paul Ross R."/>
            <person name="Yang R."/>
            <person name="Briner A.E."/>
            <person name="Felis G.E."/>
            <person name="de Vos W.M."/>
            <person name="Barrangou R."/>
            <person name="Klaenhammer T.R."/>
            <person name="Caufield P.W."/>
            <person name="Cui Y."/>
            <person name="Zhang H."/>
            <person name="O'Toole P.W."/>
        </authorList>
    </citation>
    <scope>NUCLEOTIDE SEQUENCE [LARGE SCALE GENOMIC DNA]</scope>
    <source>
        <strain evidence="2 3">DSM 20623</strain>
    </source>
</reference>
<proteinExistence type="predicted"/>
<evidence type="ECO:0000313" key="3">
    <source>
        <dbReference type="Proteomes" id="UP000051658"/>
    </source>
</evidence>
<accession>A0A0R2HXY7</accession>